<dbReference type="SMART" id="SM00382">
    <property type="entry name" value="AAA"/>
    <property type="match status" value="2"/>
</dbReference>
<dbReference type="Pfam" id="PF00004">
    <property type="entry name" value="AAA"/>
    <property type="match status" value="2"/>
</dbReference>
<protein>
    <submittedName>
        <fullName evidence="6">AAA family ATPase</fullName>
    </submittedName>
</protein>
<dbReference type="InterPro" id="IPR000641">
    <property type="entry name" value="CbxX/CfxQ"/>
</dbReference>
<dbReference type="GO" id="GO:0005524">
    <property type="term" value="F:ATP binding"/>
    <property type="evidence" value="ECO:0007669"/>
    <property type="project" value="UniProtKB-KW"/>
</dbReference>
<sequence length="860" mass="94966">MNRTLTKEGPPPRPPGTERLDPDAVRTGEPFTVLHGPGVGDVFVDSVARVCTMEQALWRMLRAAGFERIVFSTLQHPVYFRDRASRDLSRRPAGRNGETARRGSRTMRHTSLQGPLGATQLLGAASRSAAEPAPDQDRGVGAARASGISDPFGVMTLAAHLHDAENRTAVVFPHAEEFLLHNRAARQLAGAMAEWASDTVEGNQWIFVFRRPSLNGVAEFLAGRGYPQLETFVDERLAEPGRGGTLRVGLPEAAELERLVHSVRLRKGLKVEWQDLDRVVRAMSGQPETARVWRDRLEQLRAHKASLSQHTVRPWVRGAVSDERTPWERLAAMPGMEPVLRFFERMRAETEAAEELRVRGLATVGEPPARHMVFTGNPGTGKTTVARLVGEMFRDLGVLSRGHTVEVDADDLVAGYIGQTAIRTNAVVDRALDGVLFIDEAYALSDQSGGFGDEAIQTLLKRMEDDRGRLVVIAAGYPEEMNEFLGSNPGLRSRFPKTVPFPDYDPATLYAILLKRVAEQGLRPGEEAAQALRQIVEGMYDSRDERFGNAREMRTLADALFVPWAVRVGRNVEQPVIVDDIPEEYRDHLPRPVPEVAELLGELDQYVGLGAVRGELEGLAYRLRMRQERGNKAFAPPHLLFTGPPGTGKTTVAQLAGDLFRGLGLLRKGHVVEATRTDLVAEYVGQTAPRVRAAVERALDGVLFIDEAYSLVRDTGGQGGFGAEAVDTLLREMEKWRGRLVVIAAGYPQEMKELLAFNPGLPGRFTTTVPFPGYTQDELVEILRRMAAESGDTLGPGTAERATQWLEEIRWARGAAFGNAREVRRLVDLMEHRKGARWNKGDKDSEYLPEDVPDPADDQG</sequence>
<proteinExistence type="inferred from homology"/>
<evidence type="ECO:0000256" key="4">
    <source>
        <dbReference type="SAM" id="MobiDB-lite"/>
    </source>
</evidence>
<evidence type="ECO:0000313" key="7">
    <source>
        <dbReference type="Proteomes" id="UP000280298"/>
    </source>
</evidence>
<comment type="similarity">
    <text evidence="1">Belongs to the CbxX/CfxQ family.</text>
</comment>
<dbReference type="PANTHER" id="PTHR43392:SF2">
    <property type="entry name" value="AAA-TYPE ATPASE FAMILY PROTEIN _ ANKYRIN REPEAT FAMILY PROTEIN"/>
    <property type="match status" value="1"/>
</dbReference>
<dbReference type="PANTHER" id="PTHR43392">
    <property type="entry name" value="AAA-TYPE ATPASE FAMILY PROTEIN / ANKYRIN REPEAT FAMILY PROTEIN"/>
    <property type="match status" value="1"/>
</dbReference>
<dbReference type="GO" id="GO:0016887">
    <property type="term" value="F:ATP hydrolysis activity"/>
    <property type="evidence" value="ECO:0007669"/>
    <property type="project" value="InterPro"/>
</dbReference>
<organism evidence="6 7">
    <name type="scientific">Streptomyces cyaneochromogenes</name>
    <dbReference type="NCBI Taxonomy" id="2496836"/>
    <lineage>
        <taxon>Bacteria</taxon>
        <taxon>Bacillati</taxon>
        <taxon>Actinomycetota</taxon>
        <taxon>Actinomycetes</taxon>
        <taxon>Kitasatosporales</taxon>
        <taxon>Streptomycetaceae</taxon>
        <taxon>Streptomyces</taxon>
    </lineage>
</organism>
<feature type="region of interest" description="Disordered" evidence="4">
    <location>
        <begin position="85"/>
        <end position="116"/>
    </location>
</feature>
<evidence type="ECO:0000259" key="5">
    <source>
        <dbReference type="SMART" id="SM00382"/>
    </source>
</evidence>
<dbReference type="OrthoDB" id="9806903at2"/>
<dbReference type="Gene3D" id="3.40.50.300">
    <property type="entry name" value="P-loop containing nucleotide triphosphate hydrolases"/>
    <property type="match status" value="2"/>
</dbReference>
<dbReference type="Proteomes" id="UP000280298">
    <property type="component" value="Chromosome"/>
</dbReference>
<dbReference type="Gene3D" id="1.10.8.60">
    <property type="match status" value="2"/>
</dbReference>
<keyword evidence="7" id="KW-1185">Reference proteome</keyword>
<feature type="compositionally biased region" description="Basic and acidic residues" evidence="4">
    <location>
        <begin position="835"/>
        <end position="846"/>
    </location>
</feature>
<dbReference type="EMBL" id="CP034539">
    <property type="protein sequence ID" value="AZQ38084.1"/>
    <property type="molecule type" value="Genomic_DNA"/>
</dbReference>
<evidence type="ECO:0000256" key="3">
    <source>
        <dbReference type="ARBA" id="ARBA00022840"/>
    </source>
</evidence>
<dbReference type="CDD" id="cd00009">
    <property type="entry name" value="AAA"/>
    <property type="match status" value="1"/>
</dbReference>
<feature type="region of interest" description="Disordered" evidence="4">
    <location>
        <begin position="1"/>
        <end position="24"/>
    </location>
</feature>
<dbReference type="InterPro" id="IPR027417">
    <property type="entry name" value="P-loop_NTPase"/>
</dbReference>
<dbReference type="PRINTS" id="PR00819">
    <property type="entry name" value="CBXCFQXSUPER"/>
</dbReference>
<dbReference type="Pfam" id="PF17866">
    <property type="entry name" value="AAA_lid_6"/>
    <property type="match status" value="1"/>
</dbReference>
<dbReference type="RefSeq" id="WP_126395743.1">
    <property type="nucleotide sequence ID" value="NZ_CP034539.1"/>
</dbReference>
<feature type="region of interest" description="Disordered" evidence="4">
    <location>
        <begin position="835"/>
        <end position="860"/>
    </location>
</feature>
<gene>
    <name evidence="6" type="ORF">EJ357_35345</name>
</gene>
<dbReference type="KEGG" id="scya:EJ357_35345"/>
<dbReference type="SUPFAM" id="SSF52540">
    <property type="entry name" value="P-loop containing nucleoside triphosphate hydrolases"/>
    <property type="match status" value="2"/>
</dbReference>
<evidence type="ECO:0000313" key="6">
    <source>
        <dbReference type="EMBL" id="AZQ38084.1"/>
    </source>
</evidence>
<feature type="compositionally biased region" description="Acidic residues" evidence="4">
    <location>
        <begin position="847"/>
        <end position="860"/>
    </location>
</feature>
<feature type="region of interest" description="Disordered" evidence="4">
    <location>
        <begin position="125"/>
        <end position="144"/>
    </location>
</feature>
<dbReference type="InterPro" id="IPR003959">
    <property type="entry name" value="ATPase_AAA_core"/>
</dbReference>
<evidence type="ECO:0000256" key="2">
    <source>
        <dbReference type="ARBA" id="ARBA00022741"/>
    </source>
</evidence>
<keyword evidence="3" id="KW-0067">ATP-binding</keyword>
<keyword evidence="2" id="KW-0547">Nucleotide-binding</keyword>
<dbReference type="FunFam" id="3.40.50.300:FF:000216">
    <property type="entry name" value="Type VII secretion ATPase EccA"/>
    <property type="match status" value="2"/>
</dbReference>
<feature type="domain" description="AAA+ ATPase" evidence="5">
    <location>
        <begin position="368"/>
        <end position="505"/>
    </location>
</feature>
<accession>A0A3Q9EWY1</accession>
<dbReference type="AlphaFoldDB" id="A0A3Q9EWY1"/>
<dbReference type="InterPro" id="IPR041627">
    <property type="entry name" value="AAA_lid_6"/>
</dbReference>
<feature type="domain" description="AAA+ ATPase" evidence="5">
    <location>
        <begin position="635"/>
        <end position="775"/>
    </location>
</feature>
<evidence type="ECO:0000256" key="1">
    <source>
        <dbReference type="ARBA" id="ARBA00010378"/>
    </source>
</evidence>
<reference evidence="6 7" key="1">
    <citation type="journal article" date="2019" name="Int. J. Syst. Evol. Microbiol.">
        <title>Streptomyces cyaneochromogenes sp. nov., a blue pigment-producing actinomycete from manganese-contaminated soil.</title>
        <authorList>
            <person name="Tang X."/>
            <person name="Zhao J."/>
            <person name="Li K."/>
            <person name="Chen Z."/>
            <person name="Sun Y."/>
            <person name="Gao J."/>
        </authorList>
    </citation>
    <scope>NUCLEOTIDE SEQUENCE [LARGE SCALE GENOMIC DNA]</scope>
    <source>
        <strain evidence="6 7">MK-45</strain>
    </source>
</reference>
<name>A0A3Q9EWY1_9ACTN</name>
<dbReference type="InterPro" id="IPR050773">
    <property type="entry name" value="CbxX/CfxQ_RuBisCO_ESX"/>
</dbReference>
<dbReference type="InterPro" id="IPR003593">
    <property type="entry name" value="AAA+_ATPase"/>
</dbReference>